<organism evidence="2 3">
    <name type="scientific">Methanosarcina thermophila</name>
    <dbReference type="NCBI Taxonomy" id="2210"/>
    <lineage>
        <taxon>Archaea</taxon>
        <taxon>Methanobacteriati</taxon>
        <taxon>Methanobacteriota</taxon>
        <taxon>Stenosarchaea group</taxon>
        <taxon>Methanomicrobia</taxon>
        <taxon>Methanosarcinales</taxon>
        <taxon>Methanosarcinaceae</taxon>
        <taxon>Methanosarcina</taxon>
    </lineage>
</organism>
<dbReference type="GO" id="GO:0003677">
    <property type="term" value="F:DNA binding"/>
    <property type="evidence" value="ECO:0007669"/>
    <property type="project" value="InterPro"/>
</dbReference>
<dbReference type="EMBL" id="FPAO01000010">
    <property type="protein sequence ID" value="SFT78506.1"/>
    <property type="molecule type" value="Genomic_DNA"/>
</dbReference>
<dbReference type="Pfam" id="PF04014">
    <property type="entry name" value="MazE_antitoxin"/>
    <property type="match status" value="1"/>
</dbReference>
<dbReference type="Proteomes" id="UP000323733">
    <property type="component" value="Unassembled WGS sequence"/>
</dbReference>
<evidence type="ECO:0000313" key="2">
    <source>
        <dbReference type="EMBL" id="SFT78506.1"/>
    </source>
</evidence>
<dbReference type="NCBIfam" id="TIGR01439">
    <property type="entry name" value="lp_hng_hel_AbrB"/>
    <property type="match status" value="1"/>
</dbReference>
<keyword evidence="3" id="KW-1185">Reference proteome</keyword>
<dbReference type="InterPro" id="IPR037914">
    <property type="entry name" value="SpoVT-AbrB_sf"/>
</dbReference>
<dbReference type="InterPro" id="IPR007159">
    <property type="entry name" value="SpoVT-AbrB_dom"/>
</dbReference>
<gene>
    <name evidence="2" type="ORF">SAMN02910340_02369</name>
</gene>
<dbReference type="SUPFAM" id="SSF89447">
    <property type="entry name" value="AbrB/MazE/MraZ-like"/>
    <property type="match status" value="1"/>
</dbReference>
<accession>A0A1I7AUE3</accession>
<evidence type="ECO:0000313" key="3">
    <source>
        <dbReference type="Proteomes" id="UP000323733"/>
    </source>
</evidence>
<reference evidence="2 3" key="1">
    <citation type="submission" date="2016-10" db="EMBL/GenBank/DDBJ databases">
        <authorList>
            <person name="Varghese N."/>
            <person name="Submissions S."/>
        </authorList>
    </citation>
    <scope>NUCLEOTIDE SEQUENCE [LARGE SCALE GENOMIC DNA]</scope>
    <source>
        <strain evidence="2 3">DSM 11855</strain>
    </source>
</reference>
<evidence type="ECO:0000259" key="1">
    <source>
        <dbReference type="Pfam" id="PF04014"/>
    </source>
</evidence>
<dbReference type="Gene3D" id="2.10.260.10">
    <property type="match status" value="1"/>
</dbReference>
<proteinExistence type="predicted"/>
<name>A0A1I7AUE3_METTE</name>
<dbReference type="AlphaFoldDB" id="A0A1I7AUE3"/>
<feature type="domain" description="SpoVT-AbrB" evidence="1">
    <location>
        <begin position="20"/>
        <end position="55"/>
    </location>
</feature>
<sequence length="57" mass="6652">MYRHMAEMRINRDKNNRTSIYLPAFLRDKFNLQNGSLVDIDTDGKNIIITPKNKNGV</sequence>
<protein>
    <submittedName>
        <fullName evidence="2">Looped-hinge helix DNA binding domain-containing protein, AbrB family</fullName>
    </submittedName>
</protein>